<sequence>MNYMIILFFIITSDTKELKKFWEVEFLNNKSFSWIRLLKRIAKGNRANFIFWWRLANCMHSSTNKHYRRTASKIQNKLIHKYNTEIELGATIGIGLKIHHFSSIIITKHAIIGDNFTCYQNITIGWRKNPYSIVIGNNVVIGCGSTILGGNIIIGNNAKIGAMSLVLTSIPENCTYTTDMKTKIIFHT</sequence>
<dbReference type="SUPFAM" id="SSF51161">
    <property type="entry name" value="Trimeric LpxA-like enzymes"/>
    <property type="match status" value="1"/>
</dbReference>
<evidence type="ECO:0000256" key="2">
    <source>
        <dbReference type="ARBA" id="ARBA00023315"/>
    </source>
</evidence>
<dbReference type="Proteomes" id="UP001159001">
    <property type="component" value="Unassembled WGS sequence"/>
</dbReference>
<keyword evidence="2" id="KW-0012">Acyltransferase</keyword>
<dbReference type="Gene3D" id="2.160.10.10">
    <property type="entry name" value="Hexapeptide repeat proteins"/>
    <property type="match status" value="1"/>
</dbReference>
<proteinExistence type="predicted"/>
<dbReference type="InterPro" id="IPR045304">
    <property type="entry name" value="LbH_SAT"/>
</dbReference>
<dbReference type="RefSeq" id="WP_110592109.1">
    <property type="nucleotide sequence ID" value="NZ_CP039844.1"/>
</dbReference>
<evidence type="ECO:0000313" key="3">
    <source>
        <dbReference type="EMBL" id="MDI9094414.1"/>
    </source>
</evidence>
<accession>A0AAW6UGY8</accession>
<keyword evidence="1" id="KW-0808">Transferase</keyword>
<dbReference type="InterPro" id="IPR011004">
    <property type="entry name" value="Trimer_LpxA-like_sf"/>
</dbReference>
<dbReference type="AlphaFoldDB" id="A0AAW6UGY8"/>
<reference evidence="3" key="1">
    <citation type="submission" date="2022-10" db="EMBL/GenBank/DDBJ databases">
        <title>Bacterial isolates recovered from the One Health project in Brazil.</title>
        <authorList>
            <person name="Valiatti T.B."/>
            <person name="Santos F."/>
            <person name="Cayo R."/>
            <person name="Gales A.C."/>
        </authorList>
    </citation>
    <scope>NUCLEOTIDE SEQUENCE</scope>
    <source>
        <strain evidence="3">PVR188</strain>
    </source>
</reference>
<protein>
    <submittedName>
        <fullName evidence="3">Serine acetyltransferase</fullName>
    </submittedName>
</protein>
<evidence type="ECO:0000256" key="1">
    <source>
        <dbReference type="ARBA" id="ARBA00022679"/>
    </source>
</evidence>
<dbReference type="GO" id="GO:0016746">
    <property type="term" value="F:acyltransferase activity"/>
    <property type="evidence" value="ECO:0007669"/>
    <property type="project" value="UniProtKB-KW"/>
</dbReference>
<dbReference type="CDD" id="cd03354">
    <property type="entry name" value="LbH_SAT"/>
    <property type="match status" value="1"/>
</dbReference>
<gene>
    <name evidence="3" type="ORF">OGX73_17460</name>
</gene>
<name>A0AAW6UGY8_PRORE</name>
<dbReference type="EMBL" id="JAOWIN010000014">
    <property type="protein sequence ID" value="MDI9094414.1"/>
    <property type="molecule type" value="Genomic_DNA"/>
</dbReference>
<comment type="caution">
    <text evidence="3">The sequence shown here is derived from an EMBL/GenBank/DDBJ whole genome shotgun (WGS) entry which is preliminary data.</text>
</comment>
<evidence type="ECO:0000313" key="4">
    <source>
        <dbReference type="Proteomes" id="UP001159001"/>
    </source>
</evidence>
<dbReference type="PANTHER" id="PTHR42811">
    <property type="entry name" value="SERINE ACETYLTRANSFERASE"/>
    <property type="match status" value="1"/>
</dbReference>
<organism evidence="3 4">
    <name type="scientific">Providencia rettgeri</name>
    <dbReference type="NCBI Taxonomy" id="587"/>
    <lineage>
        <taxon>Bacteria</taxon>
        <taxon>Pseudomonadati</taxon>
        <taxon>Pseudomonadota</taxon>
        <taxon>Gammaproteobacteria</taxon>
        <taxon>Enterobacterales</taxon>
        <taxon>Morganellaceae</taxon>
        <taxon>Providencia</taxon>
    </lineage>
</organism>